<accession>A0ABU7CK70</accession>
<dbReference type="EMBL" id="JAHUTI010091363">
    <property type="protein sequence ID" value="MED6262033.1"/>
    <property type="molecule type" value="Genomic_DNA"/>
</dbReference>
<proteinExistence type="predicted"/>
<reference evidence="1 2" key="1">
    <citation type="submission" date="2021-07" db="EMBL/GenBank/DDBJ databases">
        <authorList>
            <person name="Palmer J.M."/>
        </authorList>
    </citation>
    <scope>NUCLEOTIDE SEQUENCE [LARGE SCALE GENOMIC DNA]</scope>
    <source>
        <strain evidence="1 2">AT_MEX2019</strain>
        <tissue evidence="1">Muscle</tissue>
    </source>
</reference>
<gene>
    <name evidence="1" type="ORF">ATANTOWER_013573</name>
</gene>
<name>A0ABU7CK70_9TELE</name>
<comment type="caution">
    <text evidence="1">The sequence shown here is derived from an EMBL/GenBank/DDBJ whole genome shotgun (WGS) entry which is preliminary data.</text>
</comment>
<evidence type="ECO:0000313" key="1">
    <source>
        <dbReference type="EMBL" id="MED6262033.1"/>
    </source>
</evidence>
<sequence length="137" mass="15836">MQKKTIFYPVKQSVVFRKGPLGFLQQEPSSEAKKIKNDPSLWDKSEPKREDIVRQNALSVVRQRGGDVTDGLEVLGDYILQFGKYKGKSFWWLLENDVGYTLYLIRDQQKEENASICMTEGLNKVNLLTFVKYALEI</sequence>
<evidence type="ECO:0000313" key="2">
    <source>
        <dbReference type="Proteomes" id="UP001345963"/>
    </source>
</evidence>
<organism evidence="1 2">
    <name type="scientific">Ataeniobius toweri</name>
    <dbReference type="NCBI Taxonomy" id="208326"/>
    <lineage>
        <taxon>Eukaryota</taxon>
        <taxon>Metazoa</taxon>
        <taxon>Chordata</taxon>
        <taxon>Craniata</taxon>
        <taxon>Vertebrata</taxon>
        <taxon>Euteleostomi</taxon>
        <taxon>Actinopterygii</taxon>
        <taxon>Neopterygii</taxon>
        <taxon>Teleostei</taxon>
        <taxon>Neoteleostei</taxon>
        <taxon>Acanthomorphata</taxon>
        <taxon>Ovalentaria</taxon>
        <taxon>Atherinomorphae</taxon>
        <taxon>Cyprinodontiformes</taxon>
        <taxon>Goodeidae</taxon>
        <taxon>Ataeniobius</taxon>
    </lineage>
</organism>
<protein>
    <submittedName>
        <fullName evidence="1">Uncharacterized protein</fullName>
    </submittedName>
</protein>
<dbReference type="Proteomes" id="UP001345963">
    <property type="component" value="Unassembled WGS sequence"/>
</dbReference>
<keyword evidence="2" id="KW-1185">Reference proteome</keyword>